<organism evidence="2 3">
    <name type="scientific">Cylindrotheca closterium</name>
    <dbReference type="NCBI Taxonomy" id="2856"/>
    <lineage>
        <taxon>Eukaryota</taxon>
        <taxon>Sar</taxon>
        <taxon>Stramenopiles</taxon>
        <taxon>Ochrophyta</taxon>
        <taxon>Bacillariophyta</taxon>
        <taxon>Bacillariophyceae</taxon>
        <taxon>Bacillariophycidae</taxon>
        <taxon>Bacillariales</taxon>
        <taxon>Bacillariaceae</taxon>
        <taxon>Cylindrotheca</taxon>
    </lineage>
</organism>
<comment type="similarity">
    <text evidence="1">Belongs to the bacterial ribosomal protein bS6 family.</text>
</comment>
<dbReference type="AlphaFoldDB" id="A0AAD2CU15"/>
<dbReference type="Pfam" id="PF01250">
    <property type="entry name" value="Ribosomal_S6"/>
    <property type="match status" value="1"/>
</dbReference>
<protein>
    <recommendedName>
        <fullName evidence="4">Ribosomal protein S6</fullName>
    </recommendedName>
</protein>
<dbReference type="InterPro" id="IPR000529">
    <property type="entry name" value="Ribosomal_bS6"/>
</dbReference>
<dbReference type="PANTHER" id="PTHR21011">
    <property type="entry name" value="MITOCHONDRIAL 28S RIBOSOMAL PROTEIN S6"/>
    <property type="match status" value="1"/>
</dbReference>
<evidence type="ECO:0000313" key="2">
    <source>
        <dbReference type="EMBL" id="CAJ1945904.1"/>
    </source>
</evidence>
<dbReference type="InterPro" id="IPR035980">
    <property type="entry name" value="Ribosomal_bS6_sf"/>
</dbReference>
<evidence type="ECO:0000256" key="1">
    <source>
        <dbReference type="ARBA" id="ARBA00009512"/>
    </source>
</evidence>
<reference evidence="2" key="1">
    <citation type="submission" date="2023-08" db="EMBL/GenBank/DDBJ databases">
        <authorList>
            <person name="Audoor S."/>
            <person name="Bilcke G."/>
        </authorList>
    </citation>
    <scope>NUCLEOTIDE SEQUENCE</scope>
</reference>
<dbReference type="Gene3D" id="3.30.70.60">
    <property type="match status" value="1"/>
</dbReference>
<dbReference type="GO" id="GO:0005840">
    <property type="term" value="C:ribosome"/>
    <property type="evidence" value="ECO:0007669"/>
    <property type="project" value="InterPro"/>
</dbReference>
<dbReference type="InterPro" id="IPR014717">
    <property type="entry name" value="Transl_elong_EF1B/ribsomal_bS6"/>
</dbReference>
<proteinExistence type="inferred from homology"/>
<accession>A0AAD2CU15</accession>
<name>A0AAD2CU15_9STRA</name>
<dbReference type="GO" id="GO:0006412">
    <property type="term" value="P:translation"/>
    <property type="evidence" value="ECO:0007669"/>
    <property type="project" value="InterPro"/>
</dbReference>
<dbReference type="CDD" id="cd15465">
    <property type="entry name" value="bS6_mito"/>
    <property type="match status" value="1"/>
</dbReference>
<dbReference type="GO" id="GO:0070181">
    <property type="term" value="F:small ribosomal subunit rRNA binding"/>
    <property type="evidence" value="ECO:0007669"/>
    <property type="project" value="TreeGrafter"/>
</dbReference>
<dbReference type="Proteomes" id="UP001295423">
    <property type="component" value="Unassembled WGS sequence"/>
</dbReference>
<gene>
    <name evidence="2" type="ORF">CYCCA115_LOCUS10046</name>
</gene>
<keyword evidence="3" id="KW-1185">Reference proteome</keyword>
<comment type="caution">
    <text evidence="2">The sequence shown here is derived from an EMBL/GenBank/DDBJ whole genome shotgun (WGS) entry which is preliminary data.</text>
</comment>
<dbReference type="GO" id="GO:0005737">
    <property type="term" value="C:cytoplasm"/>
    <property type="evidence" value="ECO:0007669"/>
    <property type="project" value="UniProtKB-ARBA"/>
</dbReference>
<dbReference type="PANTHER" id="PTHR21011:SF1">
    <property type="entry name" value="SMALL RIBOSOMAL SUBUNIT PROTEIN BS6M"/>
    <property type="match status" value="1"/>
</dbReference>
<dbReference type="EMBL" id="CAKOGP040001557">
    <property type="protein sequence ID" value="CAJ1945904.1"/>
    <property type="molecule type" value="Genomic_DNA"/>
</dbReference>
<sequence length="142" mass="16426">MVFYELVLSTKHSTHFQALSAMMKQISHKVVENGGIVRSIQNHGIRQFPHRVQAKNPDLITGQRYFEKGRYISIYYDSNPTTRAQVDRILSMNDQVLRKTHLKARSKLDWINTKRMDKNPYVQQVLNMDQGTMASKLESGSS</sequence>
<evidence type="ECO:0000313" key="3">
    <source>
        <dbReference type="Proteomes" id="UP001295423"/>
    </source>
</evidence>
<dbReference type="GO" id="GO:0003735">
    <property type="term" value="F:structural constituent of ribosome"/>
    <property type="evidence" value="ECO:0007669"/>
    <property type="project" value="InterPro"/>
</dbReference>
<evidence type="ECO:0008006" key="4">
    <source>
        <dbReference type="Google" id="ProtNLM"/>
    </source>
</evidence>
<dbReference type="SUPFAM" id="SSF54995">
    <property type="entry name" value="Ribosomal protein S6"/>
    <property type="match status" value="1"/>
</dbReference>